<evidence type="ECO:0000313" key="2">
    <source>
        <dbReference type="EMBL" id="OEH45358.1"/>
    </source>
</evidence>
<dbReference type="InterPro" id="IPR025227">
    <property type="entry name" value="DUF4169"/>
</dbReference>
<dbReference type="AlphaFoldDB" id="A0A1E5JMT5"/>
<dbReference type="PATRIC" id="fig|45071.7.peg.3968"/>
<evidence type="ECO:0008006" key="4">
    <source>
        <dbReference type="Google" id="ProtNLM"/>
    </source>
</evidence>
<evidence type="ECO:0000313" key="3">
    <source>
        <dbReference type="Proteomes" id="UP000095229"/>
    </source>
</evidence>
<protein>
    <recommendedName>
        <fullName evidence="4">DUF4169 domain-containing protein</fullName>
    </recommendedName>
</protein>
<accession>A0A1E5JMT5</accession>
<feature type="compositionally biased region" description="Basic and acidic residues" evidence="1">
    <location>
        <begin position="36"/>
        <end position="55"/>
    </location>
</feature>
<dbReference type="OrthoDB" id="7068689at2"/>
<gene>
    <name evidence="2" type="ORF">lpari_03692</name>
</gene>
<keyword evidence="3" id="KW-1185">Reference proteome</keyword>
<dbReference type="Pfam" id="PF13770">
    <property type="entry name" value="DUF4169"/>
    <property type="match status" value="1"/>
</dbReference>
<feature type="compositionally biased region" description="Polar residues" evidence="1">
    <location>
        <begin position="69"/>
        <end position="86"/>
    </location>
</feature>
<dbReference type="EMBL" id="LSOG01000099">
    <property type="protein sequence ID" value="OEH45358.1"/>
    <property type="molecule type" value="Genomic_DNA"/>
</dbReference>
<dbReference type="Proteomes" id="UP000095229">
    <property type="component" value="Unassembled WGS sequence"/>
</dbReference>
<feature type="region of interest" description="Disordered" evidence="1">
    <location>
        <begin position="15"/>
        <end position="86"/>
    </location>
</feature>
<feature type="compositionally biased region" description="Basic residues" evidence="1">
    <location>
        <begin position="56"/>
        <end position="67"/>
    </location>
</feature>
<evidence type="ECO:0000256" key="1">
    <source>
        <dbReference type="SAM" id="MobiDB-lite"/>
    </source>
</evidence>
<sequence>MTNVINLNKKRKAKNCLEHEKQASENRIKFGRTKKEKQIEKQENERHERHLDGHKLEKKRKNKRPVRLNKSTFIIDSLQNHNSDFR</sequence>
<organism evidence="2 3">
    <name type="scientific">Legionella parisiensis</name>
    <dbReference type="NCBI Taxonomy" id="45071"/>
    <lineage>
        <taxon>Bacteria</taxon>
        <taxon>Pseudomonadati</taxon>
        <taxon>Pseudomonadota</taxon>
        <taxon>Gammaproteobacteria</taxon>
        <taxon>Legionellales</taxon>
        <taxon>Legionellaceae</taxon>
        <taxon>Legionella</taxon>
    </lineage>
</organism>
<name>A0A1E5JMT5_9GAMM</name>
<reference evidence="2 3" key="1">
    <citation type="submission" date="2016-02" db="EMBL/GenBank/DDBJ databases">
        <title>Secondary metabolites in Legionella.</title>
        <authorList>
            <person name="Tobias N.J."/>
            <person name="Bode H.B."/>
        </authorList>
    </citation>
    <scope>NUCLEOTIDE SEQUENCE [LARGE SCALE GENOMIC DNA]</scope>
    <source>
        <strain evidence="2 3">DSM 19216</strain>
    </source>
</reference>
<dbReference type="STRING" id="45071.Lpar_1950"/>
<feature type="compositionally biased region" description="Basic and acidic residues" evidence="1">
    <location>
        <begin position="15"/>
        <end position="28"/>
    </location>
</feature>
<proteinExistence type="predicted"/>
<comment type="caution">
    <text evidence="2">The sequence shown here is derived from an EMBL/GenBank/DDBJ whole genome shotgun (WGS) entry which is preliminary data.</text>
</comment>